<dbReference type="KEGG" id="vg:18559592"/>
<proteinExistence type="predicted"/>
<evidence type="ECO:0000313" key="2">
    <source>
        <dbReference type="Proteomes" id="UP000000694"/>
    </source>
</evidence>
<sequence length="139" mass="16483">MIENDSYEMRFKDDELALDSRQILYSDRESILIINKTLADAINENSVGHELWVADGTFSLYFNRIVPIFSARWNDPGGIHHGKVVEFSWVEQIHEPENNRRGLSLKIEGYKKFIWVFHLHPQQPWYDKRLNLRLGVWPD</sequence>
<name>G1JWI8_9CAUD</name>
<organism evidence="1 2">
    <name type="scientific">Mycobacterium phage Patience</name>
    <dbReference type="NCBI Taxonomy" id="1074308"/>
    <lineage>
        <taxon>Viruses</taxon>
        <taxon>Duplodnaviria</taxon>
        <taxon>Heunggongvirae</taxon>
        <taxon>Uroviricota</taxon>
        <taxon>Caudoviricetes</taxon>
        <taxon>Patiencevirus</taxon>
        <taxon>Patiencevirus patience</taxon>
    </lineage>
</organism>
<accession>G1JWI8</accession>
<gene>
    <name evidence="1" type="primary">77</name>
    <name evidence="1" type="ORF">PATIENCE_77</name>
</gene>
<evidence type="ECO:0000313" key="1">
    <source>
        <dbReference type="EMBL" id="AEL97986.1"/>
    </source>
</evidence>
<dbReference type="EMBL" id="JN412589">
    <property type="protein sequence ID" value="AEL97986.1"/>
    <property type="molecule type" value="Genomic_DNA"/>
</dbReference>
<reference evidence="1 2" key="1">
    <citation type="journal article" date="2012" name="J. Virol.">
        <title>Complete Genome Sequences of 138 Mycobacteriophages.</title>
        <authorList>
            <consortium name="the Science Education Alliance Phage Hunters Advancing Genomics and Evolutionary Science Program"/>
            <consortium name="the KwaZulu-Natal Research Institute for Tuberculosis and HIV Mycobacterial Genetics Course Students"/>
            <consortium name="the Phage Hunters Integrating Research and Education Program"/>
            <person name="Hatfull G.F."/>
        </authorList>
    </citation>
    <scope>NUCLEOTIDE SEQUENCE [LARGE SCALE GENOMIC DNA]</scope>
</reference>
<protein>
    <submittedName>
        <fullName evidence="1">Uncharacterized protein</fullName>
    </submittedName>
</protein>
<dbReference type="RefSeq" id="YP_009012217.1">
    <property type="nucleotide sequence ID" value="NC_023691.1"/>
</dbReference>
<dbReference type="Proteomes" id="UP000000694">
    <property type="component" value="Segment"/>
</dbReference>
<dbReference type="GeneID" id="18559592"/>
<keyword evidence="2" id="KW-1185">Reference proteome</keyword>